<protein>
    <submittedName>
        <fullName evidence="2">Uncharacterized protein</fullName>
    </submittedName>
</protein>
<evidence type="ECO:0000313" key="2">
    <source>
        <dbReference type="EMBL" id="KAH9423007.1"/>
    </source>
</evidence>
<evidence type="ECO:0000256" key="1">
    <source>
        <dbReference type="SAM" id="MobiDB-lite"/>
    </source>
</evidence>
<evidence type="ECO:0000313" key="3">
    <source>
        <dbReference type="Proteomes" id="UP000887458"/>
    </source>
</evidence>
<organism evidence="2 3">
    <name type="scientific">Dermatophagoides pteronyssinus</name>
    <name type="common">European house dust mite</name>
    <dbReference type="NCBI Taxonomy" id="6956"/>
    <lineage>
        <taxon>Eukaryota</taxon>
        <taxon>Metazoa</taxon>
        <taxon>Ecdysozoa</taxon>
        <taxon>Arthropoda</taxon>
        <taxon>Chelicerata</taxon>
        <taxon>Arachnida</taxon>
        <taxon>Acari</taxon>
        <taxon>Acariformes</taxon>
        <taxon>Sarcoptiformes</taxon>
        <taxon>Astigmata</taxon>
        <taxon>Psoroptidia</taxon>
        <taxon>Analgoidea</taxon>
        <taxon>Pyroglyphidae</taxon>
        <taxon>Dermatophagoidinae</taxon>
        <taxon>Dermatophagoides</taxon>
    </lineage>
</organism>
<gene>
    <name evidence="2" type="ORF">DERP_007598</name>
</gene>
<dbReference type="EMBL" id="NJHN03000034">
    <property type="protein sequence ID" value="KAH9423007.1"/>
    <property type="molecule type" value="Genomic_DNA"/>
</dbReference>
<sequence>MKTKTLNDNHNNNNNENSEKENRKKNRILSNLIKSNCYEKKAQMNSTHQDLNIQQNYICVWDILKAQSFRTAFCPPEPPTMDDVDNGSGCTVGLAAIIVFDDDEDGGAVGVMLTAF</sequence>
<accession>A0ABQ8JK75</accession>
<dbReference type="Proteomes" id="UP000887458">
    <property type="component" value="Unassembled WGS sequence"/>
</dbReference>
<feature type="region of interest" description="Disordered" evidence="1">
    <location>
        <begin position="1"/>
        <end position="26"/>
    </location>
</feature>
<reference evidence="2 3" key="1">
    <citation type="journal article" date="2018" name="J. Allergy Clin. Immunol.">
        <title>High-quality assembly of Dermatophagoides pteronyssinus genome and transcriptome reveals a wide range of novel allergens.</title>
        <authorList>
            <person name="Liu X.Y."/>
            <person name="Yang K.Y."/>
            <person name="Wang M.Q."/>
            <person name="Kwok J.S."/>
            <person name="Zeng X."/>
            <person name="Yang Z."/>
            <person name="Xiao X.J."/>
            <person name="Lau C.P."/>
            <person name="Li Y."/>
            <person name="Huang Z.M."/>
            <person name="Ba J.G."/>
            <person name="Yim A.K."/>
            <person name="Ouyang C.Y."/>
            <person name="Ngai S.M."/>
            <person name="Chan T.F."/>
            <person name="Leung E.L."/>
            <person name="Liu L."/>
            <person name="Liu Z.G."/>
            <person name="Tsui S.K."/>
        </authorList>
    </citation>
    <scope>NUCLEOTIDE SEQUENCE [LARGE SCALE GENOMIC DNA]</scope>
    <source>
        <strain evidence="2">Derp</strain>
    </source>
</reference>
<keyword evidence="3" id="KW-1185">Reference proteome</keyword>
<reference evidence="2 3" key="2">
    <citation type="journal article" date="2022" name="Mol. Biol. Evol.">
        <title>Comparative Genomics Reveals Insights into the Divergent Evolution of Astigmatic Mites and Household Pest Adaptations.</title>
        <authorList>
            <person name="Xiong Q."/>
            <person name="Wan A.T."/>
            <person name="Liu X."/>
            <person name="Fung C.S."/>
            <person name="Xiao X."/>
            <person name="Malainual N."/>
            <person name="Hou J."/>
            <person name="Wang L."/>
            <person name="Wang M."/>
            <person name="Yang K.Y."/>
            <person name="Cui Y."/>
            <person name="Leung E.L."/>
            <person name="Nong W."/>
            <person name="Shin S.K."/>
            <person name="Au S.W."/>
            <person name="Jeong K.Y."/>
            <person name="Chew F.T."/>
            <person name="Hui J.H."/>
            <person name="Leung T.F."/>
            <person name="Tungtrongchitr A."/>
            <person name="Zhong N."/>
            <person name="Liu Z."/>
            <person name="Tsui S.K."/>
        </authorList>
    </citation>
    <scope>NUCLEOTIDE SEQUENCE [LARGE SCALE GENOMIC DNA]</scope>
    <source>
        <strain evidence="2">Derp</strain>
    </source>
</reference>
<name>A0ABQ8JK75_DERPT</name>
<proteinExistence type="predicted"/>
<comment type="caution">
    <text evidence="2">The sequence shown here is derived from an EMBL/GenBank/DDBJ whole genome shotgun (WGS) entry which is preliminary data.</text>
</comment>